<evidence type="ECO:0000259" key="1">
    <source>
        <dbReference type="PROSITE" id="PS50943"/>
    </source>
</evidence>
<dbReference type="SMART" id="SM00530">
    <property type="entry name" value="HTH_XRE"/>
    <property type="match status" value="1"/>
</dbReference>
<protein>
    <recommendedName>
        <fullName evidence="1">HTH cro/C1-type domain-containing protein</fullName>
    </recommendedName>
</protein>
<evidence type="ECO:0000313" key="3">
    <source>
        <dbReference type="Proteomes" id="UP000031258"/>
    </source>
</evidence>
<dbReference type="Gene3D" id="1.10.260.40">
    <property type="entry name" value="lambda repressor-like DNA-binding domains"/>
    <property type="match status" value="1"/>
</dbReference>
<dbReference type="GO" id="GO:0003677">
    <property type="term" value="F:DNA binding"/>
    <property type="evidence" value="ECO:0007669"/>
    <property type="project" value="InterPro"/>
</dbReference>
<reference evidence="2 3" key="1">
    <citation type="submission" date="2014-11" db="EMBL/GenBank/DDBJ databases">
        <title>A Rickettsiales Symbiont of Amoebae With Ancient Features.</title>
        <authorList>
            <person name="Schulz F."/>
            <person name="Martijn J."/>
            <person name="Wascher F."/>
            <person name="Kostanjsek R."/>
            <person name="Ettema T.J."/>
            <person name="Horn M."/>
        </authorList>
    </citation>
    <scope>NUCLEOTIDE SEQUENCE [LARGE SCALE GENOMIC DNA]</scope>
    <source>
        <strain evidence="2 3">UWC36</strain>
    </source>
</reference>
<dbReference type="Pfam" id="PF13443">
    <property type="entry name" value="HTH_26"/>
    <property type="match status" value="1"/>
</dbReference>
<feature type="domain" description="HTH cro/C1-type" evidence="1">
    <location>
        <begin position="41"/>
        <end position="96"/>
    </location>
</feature>
<gene>
    <name evidence="2" type="ORF">NF27_IP00220</name>
</gene>
<proteinExistence type="predicted"/>
<keyword evidence="3" id="KW-1185">Reference proteome</keyword>
<dbReference type="SUPFAM" id="SSF47413">
    <property type="entry name" value="lambda repressor-like DNA-binding domains"/>
    <property type="match status" value="1"/>
</dbReference>
<dbReference type="STRING" id="86105.NF27_IP00220"/>
<sequence length="180" mass="20884">MSFIYTASIFIYISYNYDKIYFQKNYLSVMSVFANNLKAQVLNRMKEKNLGPIELEKRAGLNRGAATNIIHGRSKNPTLETISSIANVLNCTIDELLEDPEKTVIKAVKKQDIQYETLIDLFYQVLDHTVLCIKNLKQDLSLDQFLDVLKEGYVYSLLKNNKQVDKKFIEWIIDKNANLY</sequence>
<comment type="caution">
    <text evidence="2">The sequence shown here is derived from an EMBL/GenBank/DDBJ whole genome shotgun (WGS) entry which is preliminary data.</text>
</comment>
<organism evidence="2 3">
    <name type="scientific">Candidatus Jidaibacter acanthamoebae</name>
    <dbReference type="NCBI Taxonomy" id="86105"/>
    <lineage>
        <taxon>Bacteria</taxon>
        <taxon>Pseudomonadati</taxon>
        <taxon>Pseudomonadota</taxon>
        <taxon>Alphaproteobacteria</taxon>
        <taxon>Rickettsiales</taxon>
        <taxon>Candidatus Midichloriaceae</taxon>
        <taxon>Candidatus Jidaibacter</taxon>
    </lineage>
</organism>
<dbReference type="Proteomes" id="UP000031258">
    <property type="component" value="Unassembled WGS sequence"/>
</dbReference>
<evidence type="ECO:0000313" key="2">
    <source>
        <dbReference type="EMBL" id="KIE04254.1"/>
    </source>
</evidence>
<dbReference type="EMBL" id="JSWE01000208">
    <property type="protein sequence ID" value="KIE04254.1"/>
    <property type="molecule type" value="Genomic_DNA"/>
</dbReference>
<accession>A0A0C1QFB9</accession>
<dbReference type="AlphaFoldDB" id="A0A0C1QFB9"/>
<name>A0A0C1QFB9_9RICK</name>
<dbReference type="PROSITE" id="PS50943">
    <property type="entry name" value="HTH_CROC1"/>
    <property type="match status" value="1"/>
</dbReference>
<dbReference type="CDD" id="cd00093">
    <property type="entry name" value="HTH_XRE"/>
    <property type="match status" value="1"/>
</dbReference>
<dbReference type="InterPro" id="IPR010982">
    <property type="entry name" value="Lambda_DNA-bd_dom_sf"/>
</dbReference>
<dbReference type="InterPro" id="IPR001387">
    <property type="entry name" value="Cro/C1-type_HTH"/>
</dbReference>